<protein>
    <recommendedName>
        <fullName evidence="2">Copper amine oxidase-like N-terminal domain-containing protein</fullName>
    </recommendedName>
</protein>
<dbReference type="EMBL" id="BOSL01000001">
    <property type="protein sequence ID" value="GIP51204.1"/>
    <property type="molecule type" value="Genomic_DNA"/>
</dbReference>
<keyword evidence="1" id="KW-0732">Signal</keyword>
<reference evidence="3 4" key="1">
    <citation type="submission" date="2021-03" db="EMBL/GenBank/DDBJ databases">
        <title>Antimicrobial resistance genes in bacteria isolated from Japanese honey, and their potential for conferring macrolide and lincosamide resistance in the American foulbrood pathogen Paenibacillus larvae.</title>
        <authorList>
            <person name="Okamoto M."/>
            <person name="Kumagai M."/>
            <person name="Kanamori H."/>
            <person name="Takamatsu D."/>
        </authorList>
    </citation>
    <scope>NUCLEOTIDE SEQUENCE [LARGE SCALE GENOMIC DNA]</scope>
    <source>
        <strain evidence="3 4">J42TS3</strain>
    </source>
</reference>
<evidence type="ECO:0000313" key="4">
    <source>
        <dbReference type="Proteomes" id="UP000679992"/>
    </source>
</evidence>
<feature type="chain" id="PRO_5045709441" description="Copper amine oxidase-like N-terminal domain-containing protein" evidence="1">
    <location>
        <begin position="29"/>
        <end position="314"/>
    </location>
</feature>
<dbReference type="Proteomes" id="UP000679992">
    <property type="component" value="Unassembled WGS sequence"/>
</dbReference>
<dbReference type="RefSeq" id="WP_213653450.1">
    <property type="nucleotide sequence ID" value="NZ_BOSL01000001.1"/>
</dbReference>
<sequence>MKKIVYLTLVGCLTIFTGLFSYAPLASAAAPASYTLYVDGNISSSKLPTIVEKGTTLIPMKAVLTDLKYTTTVDSKSKAITAKNSAGSYIIVTTGSKKAKINGSAVLLSVPAKALNGTIYIPLSAVKQLTGKAIGADASMGIAWIGEKPASTAFIPPWGITTDQMKSVSGEKSLLDEGGTGDIYLLLYQESPEDFEELYIFYKDQLAASAYFPDISGQNEAYILGVYSGMFHSTLRDYGKPVAGSFVIDKDIDAVKLDQYLTLLANEGSLSSTWKMGDTKIIILLKPTDSGYALSMKYVNASVESKVKVALDAI</sequence>
<dbReference type="InterPro" id="IPR012854">
    <property type="entry name" value="Cu_amine_oxidase-like_N"/>
</dbReference>
<gene>
    <name evidence="3" type="ORF">J42TS3_02390</name>
</gene>
<feature type="domain" description="Copper amine oxidase-like N-terminal" evidence="2">
    <location>
        <begin position="38"/>
        <end position="138"/>
    </location>
</feature>
<comment type="caution">
    <text evidence="3">The sequence shown here is derived from an EMBL/GenBank/DDBJ whole genome shotgun (WGS) entry which is preliminary data.</text>
</comment>
<evidence type="ECO:0000256" key="1">
    <source>
        <dbReference type="SAM" id="SignalP"/>
    </source>
</evidence>
<accession>A0ABQ4M5C9</accession>
<evidence type="ECO:0000313" key="3">
    <source>
        <dbReference type="EMBL" id="GIP51204.1"/>
    </source>
</evidence>
<evidence type="ECO:0000259" key="2">
    <source>
        <dbReference type="Pfam" id="PF07833"/>
    </source>
</evidence>
<feature type="signal peptide" evidence="1">
    <location>
        <begin position="1"/>
        <end position="28"/>
    </location>
</feature>
<organism evidence="3 4">
    <name type="scientific">Paenibacillus vini</name>
    <dbReference type="NCBI Taxonomy" id="1476024"/>
    <lineage>
        <taxon>Bacteria</taxon>
        <taxon>Bacillati</taxon>
        <taxon>Bacillota</taxon>
        <taxon>Bacilli</taxon>
        <taxon>Bacillales</taxon>
        <taxon>Paenibacillaceae</taxon>
        <taxon>Paenibacillus</taxon>
    </lineage>
</organism>
<dbReference type="InterPro" id="IPR036582">
    <property type="entry name" value="Mao_N_sf"/>
</dbReference>
<proteinExistence type="predicted"/>
<name>A0ABQ4M5C9_9BACL</name>
<dbReference type="Pfam" id="PF07833">
    <property type="entry name" value="Cu_amine_oxidN1"/>
    <property type="match status" value="1"/>
</dbReference>
<dbReference type="SUPFAM" id="SSF55383">
    <property type="entry name" value="Copper amine oxidase, domain N"/>
    <property type="match status" value="1"/>
</dbReference>
<keyword evidence="4" id="KW-1185">Reference proteome</keyword>
<dbReference type="Gene3D" id="3.30.457.10">
    <property type="entry name" value="Copper amine oxidase-like, N-terminal domain"/>
    <property type="match status" value="1"/>
</dbReference>